<reference evidence="1" key="1">
    <citation type="submission" date="2000-05" db="EMBL/GenBank/DDBJ databases">
        <authorList>
            <person name="Xu X."/>
            <person name="Yang Y."/>
            <person name="Gao G."/>
            <person name="Xiao H."/>
            <person name="Chen Z."/>
            <person name="Han Z."/>
        </authorList>
    </citation>
    <scope>NUCLEOTIDE SEQUENCE</scope>
</reference>
<accession>Q9H2I3</accession>
<evidence type="ECO:0000313" key="1">
    <source>
        <dbReference type="EMBL" id="AAG44734.1"/>
    </source>
</evidence>
<organism evidence="1">
    <name type="scientific">Homo sapiens</name>
    <name type="common">Human</name>
    <dbReference type="NCBI Taxonomy" id="9606"/>
    <lineage>
        <taxon>Eukaryota</taxon>
        <taxon>Metazoa</taxon>
        <taxon>Chordata</taxon>
        <taxon>Craniata</taxon>
        <taxon>Vertebrata</taxon>
        <taxon>Euteleostomi</taxon>
        <taxon>Mammalia</taxon>
        <taxon>Eutheria</taxon>
        <taxon>Euarchontoglires</taxon>
        <taxon>Primates</taxon>
        <taxon>Haplorrhini</taxon>
        <taxon>Catarrhini</taxon>
        <taxon>Hominidae</taxon>
        <taxon>Homo</taxon>
    </lineage>
</organism>
<dbReference type="AlphaFoldDB" id="Q9H2I3"/>
<protein>
    <submittedName>
        <fullName evidence="1">DC41</fullName>
    </submittedName>
</protein>
<proteinExistence type="evidence at transcript level"/>
<name>Q9H2I3_HUMAN</name>
<sequence>MWTEIFIFCLRIYEVYHIRGLKQGVYFVILKLFCIWTNTKYPSGLFFFFLNLCIHLILLRIPSKQKNLLCHLHYSNYRLKKYGQFLKKFRLCFPWKDKSDCS</sequence>
<dbReference type="EMBL" id="AF267865">
    <property type="protein sequence ID" value="AAG44734.1"/>
    <property type="molecule type" value="mRNA"/>
</dbReference>